<keyword evidence="1" id="KW-1015">Disulfide bond</keyword>
<dbReference type="OrthoDB" id="6262482at2759"/>
<dbReference type="PROSITE" id="PS51233">
    <property type="entry name" value="VWFD"/>
    <property type="match status" value="1"/>
</dbReference>
<dbReference type="SMART" id="SM00214">
    <property type="entry name" value="VWC"/>
    <property type="match status" value="3"/>
</dbReference>
<organism evidence="5 6">
    <name type="scientific">Brassicogethes aeneus</name>
    <name type="common">Rape pollen beetle</name>
    <name type="synonym">Meligethes aeneus</name>
    <dbReference type="NCBI Taxonomy" id="1431903"/>
    <lineage>
        <taxon>Eukaryota</taxon>
        <taxon>Metazoa</taxon>
        <taxon>Ecdysozoa</taxon>
        <taxon>Arthropoda</taxon>
        <taxon>Hexapoda</taxon>
        <taxon>Insecta</taxon>
        <taxon>Pterygota</taxon>
        <taxon>Neoptera</taxon>
        <taxon>Endopterygota</taxon>
        <taxon>Coleoptera</taxon>
        <taxon>Polyphaga</taxon>
        <taxon>Cucujiformia</taxon>
        <taxon>Nitidulidae</taxon>
        <taxon>Meligethinae</taxon>
        <taxon>Brassicogethes</taxon>
    </lineage>
</organism>
<dbReference type="PANTHER" id="PTHR11339">
    <property type="entry name" value="EXTRACELLULAR MATRIX GLYCOPROTEIN RELATED"/>
    <property type="match status" value="1"/>
</dbReference>
<evidence type="ECO:0000313" key="6">
    <source>
        <dbReference type="Proteomes" id="UP001154078"/>
    </source>
</evidence>
<dbReference type="InterPro" id="IPR050780">
    <property type="entry name" value="Mucin_vWF_Thrombospondin_sf"/>
</dbReference>
<sequence length="1005" mass="113415">MLSRDETYVKKSVYQGLYNGVKTGGIKGKYKNHFKRPNKETVQIEEVVCKEYKCVSTKLPPKFIHTKEECPPITCQPSYIAVFDIKQTLNNDCPKYSCHPPPPPDAICNITGRTFNTFDNTEYKFDICNHVIARDLDNDDWEVALKKNCSKYCSRTLVIRHNDNVLSIHSDLSLELDGFSYSVAHIQKIVEKLSEFSIQRVGNVISFESNKYGFWVIWNKHGNVKLGVVNKLMEKVDGLCGYFNSLPKDDKRKPDGSVARTTEDFGESWAVSNDQPKICEAKTCKIHIQNKAWEMCNSVKHKLKLIVDAERINDFEEISEWLSVRETSSKHFKILMTEMQVEVSVYFPSLGVSVKAPSHKYGGKLEGLCGNCNGDPSDDNIIPNNKKAINENELALGWLYDKLPGGQLPEQCGNIEKLECQPLPNDKNPCLQLIDVNKFGQVLLNNTCVSPNDCKVCDDEGHHPGDIWKKDNCTTCTCEGTSLKCETQSCTGSTTICEKGYNAKKIPSKENQCCDKFVCVPEPVAGPTCEPPQEISCGPGQVLKLDTKPNGCRAFICQCKPAKECDKIDLTKFEKLDVGYKLEIDENGCCPLASIVCRQELCSEAKPCPQYYRLESKEIPGKCCPIHTCEPPQEMCIFEAKYISATDGGERLLTKFEKRLELKAGNSSWNDGPCRVCNCLLTSSGSYQFTCKKEDCKELKTFTDFYEYDLVMEHIYDKCCPEPKRIGCKHKGQVYKVQESWPLDKCSTMKCTENSNKIIKETLQITCDSNCEFGHEYIETNNENECCGVCKPIGCVANQKIFKIGENWTSDDYCIEYSCKKINESMQIHSLEVNCLKLKEDFISNFEFSTRTEDGKCCKKYEATACKEGLAIYKVGDTWPSPDGNKCKNITCVRKTNGELSKQESFETCTKDCEKLDGELPNPVPSIADALAYLKLLFQPLGSIWSALDEVFLVFQAITSDKSLLRPRKHFSLSWVGFTTIHDNLLVLFYKRQIVVDSSPSTSSE</sequence>
<keyword evidence="2" id="KW-0325">Glycoprotein</keyword>
<evidence type="ECO:0000259" key="3">
    <source>
        <dbReference type="PROSITE" id="PS50184"/>
    </source>
</evidence>
<proteinExistence type="predicted"/>
<dbReference type="AlphaFoldDB" id="A0A9P0B4H9"/>
<dbReference type="SMART" id="SM00216">
    <property type="entry name" value="VWD"/>
    <property type="match status" value="1"/>
</dbReference>
<accession>A0A9P0B4H9</accession>
<evidence type="ECO:0000256" key="2">
    <source>
        <dbReference type="ARBA" id="ARBA00023180"/>
    </source>
</evidence>
<dbReference type="GO" id="GO:0031012">
    <property type="term" value="C:extracellular matrix"/>
    <property type="evidence" value="ECO:0007669"/>
    <property type="project" value="TreeGrafter"/>
</dbReference>
<dbReference type="PANTHER" id="PTHR11339:SF272">
    <property type="entry name" value="BMP-BINDING ENDOTHELIAL REGULATOR PROTEIN"/>
    <property type="match status" value="1"/>
</dbReference>
<dbReference type="Proteomes" id="UP001154078">
    <property type="component" value="Chromosome 4"/>
</dbReference>
<dbReference type="PROSITE" id="PS50184">
    <property type="entry name" value="VWFC_2"/>
    <property type="match status" value="2"/>
</dbReference>
<evidence type="ECO:0000256" key="1">
    <source>
        <dbReference type="ARBA" id="ARBA00023157"/>
    </source>
</evidence>
<feature type="domain" description="VWFD" evidence="4">
    <location>
        <begin position="106"/>
        <end position="280"/>
    </location>
</feature>
<dbReference type="InterPro" id="IPR001846">
    <property type="entry name" value="VWF_type-D"/>
</dbReference>
<gene>
    <name evidence="5" type="ORF">MELIAE_LOCUS6496</name>
</gene>
<dbReference type="EMBL" id="OV121135">
    <property type="protein sequence ID" value="CAH0555060.1"/>
    <property type="molecule type" value="Genomic_DNA"/>
</dbReference>
<name>A0A9P0B4H9_BRAAE</name>
<feature type="domain" description="VWFC" evidence="3">
    <location>
        <begin position="446"/>
        <end position="520"/>
    </location>
</feature>
<dbReference type="GO" id="GO:0005615">
    <property type="term" value="C:extracellular space"/>
    <property type="evidence" value="ECO:0007669"/>
    <property type="project" value="TreeGrafter"/>
</dbReference>
<evidence type="ECO:0000259" key="4">
    <source>
        <dbReference type="PROSITE" id="PS51233"/>
    </source>
</evidence>
<dbReference type="InterPro" id="IPR001007">
    <property type="entry name" value="VWF_dom"/>
</dbReference>
<evidence type="ECO:0000313" key="5">
    <source>
        <dbReference type="EMBL" id="CAH0555060.1"/>
    </source>
</evidence>
<dbReference type="Pfam" id="PF00094">
    <property type="entry name" value="VWD"/>
    <property type="match status" value="2"/>
</dbReference>
<protein>
    <recommendedName>
        <fullName evidence="7">VWFD domain-containing protein</fullName>
    </recommendedName>
</protein>
<evidence type="ECO:0008006" key="7">
    <source>
        <dbReference type="Google" id="ProtNLM"/>
    </source>
</evidence>
<dbReference type="PROSITE" id="PS01208">
    <property type="entry name" value="VWFC_1"/>
    <property type="match status" value="1"/>
</dbReference>
<keyword evidence="6" id="KW-1185">Reference proteome</keyword>
<feature type="domain" description="VWFC" evidence="3">
    <location>
        <begin position="726"/>
        <end position="791"/>
    </location>
</feature>
<reference evidence="5" key="1">
    <citation type="submission" date="2021-12" db="EMBL/GenBank/DDBJ databases">
        <authorList>
            <person name="King R."/>
        </authorList>
    </citation>
    <scope>NUCLEOTIDE SEQUENCE</scope>
</reference>